<proteinExistence type="inferred from homology"/>
<feature type="transmembrane region" description="Helical" evidence="6">
    <location>
        <begin position="127"/>
        <end position="147"/>
    </location>
</feature>
<reference evidence="7 8" key="1">
    <citation type="journal article" date="2019" name="Environ. Microbiol.">
        <title>At the nexus of three kingdoms: the genome of the mycorrhizal fungus Gigaspora margarita provides insights into plant, endobacterial and fungal interactions.</title>
        <authorList>
            <person name="Venice F."/>
            <person name="Ghignone S."/>
            <person name="Salvioli di Fossalunga A."/>
            <person name="Amselem J."/>
            <person name="Novero M."/>
            <person name="Xianan X."/>
            <person name="Sedzielewska Toro K."/>
            <person name="Morin E."/>
            <person name="Lipzen A."/>
            <person name="Grigoriev I.V."/>
            <person name="Henrissat B."/>
            <person name="Martin F.M."/>
            <person name="Bonfante P."/>
        </authorList>
    </citation>
    <scope>NUCLEOTIDE SEQUENCE [LARGE SCALE GENOMIC DNA]</scope>
    <source>
        <strain evidence="7 8">BEG34</strain>
    </source>
</reference>
<gene>
    <name evidence="7" type="ORF">F8M41_014036</name>
</gene>
<keyword evidence="8" id="KW-1185">Reference proteome</keyword>
<protein>
    <submittedName>
        <fullName evidence="7">Uncharacterized protein</fullName>
    </submittedName>
</protein>
<comment type="subcellular location">
    <subcellularLocation>
        <location evidence="1">Membrane</location>
    </subcellularLocation>
</comment>
<accession>A0A8H3ZYR9</accession>
<name>A0A8H3ZYR9_GIGMA</name>
<dbReference type="Proteomes" id="UP000439903">
    <property type="component" value="Unassembled WGS sequence"/>
</dbReference>
<dbReference type="EMBL" id="WTPW01002852">
    <property type="protein sequence ID" value="KAF0362492.1"/>
    <property type="molecule type" value="Genomic_DNA"/>
</dbReference>
<comment type="similarity">
    <text evidence="2">Belongs to the UPF0057 (PMP3) family.</text>
</comment>
<keyword evidence="5 6" id="KW-0472">Membrane</keyword>
<evidence type="ECO:0000256" key="6">
    <source>
        <dbReference type="SAM" id="Phobius"/>
    </source>
</evidence>
<evidence type="ECO:0000256" key="3">
    <source>
        <dbReference type="ARBA" id="ARBA00022692"/>
    </source>
</evidence>
<dbReference type="GO" id="GO:0016020">
    <property type="term" value="C:membrane"/>
    <property type="evidence" value="ECO:0007669"/>
    <property type="project" value="UniProtKB-SubCell"/>
</dbReference>
<evidence type="ECO:0000256" key="4">
    <source>
        <dbReference type="ARBA" id="ARBA00022989"/>
    </source>
</evidence>
<dbReference type="AlphaFoldDB" id="A0A8H3ZYR9"/>
<evidence type="ECO:0000256" key="2">
    <source>
        <dbReference type="ARBA" id="ARBA00009530"/>
    </source>
</evidence>
<dbReference type="Pfam" id="PF01679">
    <property type="entry name" value="Pmp3"/>
    <property type="match status" value="1"/>
</dbReference>
<evidence type="ECO:0000256" key="5">
    <source>
        <dbReference type="ARBA" id="ARBA00023136"/>
    </source>
</evidence>
<sequence>MVVEAAYKVTLLTPQNVQRGSTIAINWTFSGIQTTPVELLINNTEKQSITVIDNDVDLAKKSEIWNVTVDNGNYVFCLRDKASYTYVYSDAFTVSQAKAYYAQTYKNNTYQPNNSNDQTEGSSKTDIIIGVVAASILGLFFIIFLVIGCRNAEKPAAFFFLYLLAYILPPLCVVLVFTNDTDVDPGRFGKVFHIVFSLIGTLAYVPGAIHALYWVFVSQ</sequence>
<evidence type="ECO:0000313" key="7">
    <source>
        <dbReference type="EMBL" id="KAF0362492.1"/>
    </source>
</evidence>
<feature type="transmembrane region" description="Helical" evidence="6">
    <location>
        <begin position="191"/>
        <end position="216"/>
    </location>
</feature>
<keyword evidence="4 6" id="KW-1133">Transmembrane helix</keyword>
<dbReference type="InterPro" id="IPR000612">
    <property type="entry name" value="PMP3"/>
</dbReference>
<keyword evidence="3 6" id="KW-0812">Transmembrane</keyword>
<feature type="transmembrane region" description="Helical" evidence="6">
    <location>
        <begin position="159"/>
        <end position="179"/>
    </location>
</feature>
<organism evidence="7 8">
    <name type="scientific">Gigaspora margarita</name>
    <dbReference type="NCBI Taxonomy" id="4874"/>
    <lineage>
        <taxon>Eukaryota</taxon>
        <taxon>Fungi</taxon>
        <taxon>Fungi incertae sedis</taxon>
        <taxon>Mucoromycota</taxon>
        <taxon>Glomeromycotina</taxon>
        <taxon>Glomeromycetes</taxon>
        <taxon>Diversisporales</taxon>
        <taxon>Gigasporaceae</taxon>
        <taxon>Gigaspora</taxon>
    </lineage>
</organism>
<evidence type="ECO:0000256" key="1">
    <source>
        <dbReference type="ARBA" id="ARBA00004370"/>
    </source>
</evidence>
<evidence type="ECO:0000313" key="8">
    <source>
        <dbReference type="Proteomes" id="UP000439903"/>
    </source>
</evidence>
<comment type="caution">
    <text evidence="7">The sequence shown here is derived from an EMBL/GenBank/DDBJ whole genome shotgun (WGS) entry which is preliminary data.</text>
</comment>
<dbReference type="OrthoDB" id="10456463at2759"/>